<keyword evidence="2" id="KW-1133">Transmembrane helix</keyword>
<organism evidence="3 4">
    <name type="scientific">Blastococcus xanthinilyticus</name>
    <dbReference type="NCBI Taxonomy" id="1564164"/>
    <lineage>
        <taxon>Bacteria</taxon>
        <taxon>Bacillati</taxon>
        <taxon>Actinomycetota</taxon>
        <taxon>Actinomycetes</taxon>
        <taxon>Geodermatophilales</taxon>
        <taxon>Geodermatophilaceae</taxon>
        <taxon>Blastococcus</taxon>
    </lineage>
</organism>
<name>A0A5S5CNM8_9ACTN</name>
<accession>A0A5S5CNM8</accession>
<feature type="compositionally biased region" description="Basic and acidic residues" evidence="1">
    <location>
        <begin position="52"/>
        <end position="62"/>
    </location>
</feature>
<proteinExistence type="predicted"/>
<dbReference type="RefSeq" id="WP_166535072.1">
    <property type="nucleotide sequence ID" value="NZ_VNHW01000020.1"/>
</dbReference>
<dbReference type="AlphaFoldDB" id="A0A5S5CNM8"/>
<dbReference type="EMBL" id="VNHW01000020">
    <property type="protein sequence ID" value="TYP82031.1"/>
    <property type="molecule type" value="Genomic_DNA"/>
</dbReference>
<keyword evidence="2" id="KW-0812">Transmembrane</keyword>
<comment type="caution">
    <text evidence="3">The sequence shown here is derived from an EMBL/GenBank/DDBJ whole genome shotgun (WGS) entry which is preliminary data.</text>
</comment>
<reference evidence="3 4" key="1">
    <citation type="submission" date="2019-07" db="EMBL/GenBank/DDBJ databases">
        <title>Genomic Encyclopedia of Archaeal and Bacterial Type Strains, Phase II (KMG-II): from individual species to whole genera.</title>
        <authorList>
            <person name="Goeker M."/>
        </authorList>
    </citation>
    <scope>NUCLEOTIDE SEQUENCE [LARGE SCALE GENOMIC DNA]</scope>
    <source>
        <strain evidence="3 4">DSM 46842</strain>
    </source>
</reference>
<sequence>MTQAAAALVSVIGVLVYIGLGLVVAIAIGRSVRERDRRETPATPDDIGGDGEAERARLDEWA</sequence>
<protein>
    <submittedName>
        <fullName evidence="3">Uncharacterized protein</fullName>
    </submittedName>
</protein>
<feature type="region of interest" description="Disordered" evidence="1">
    <location>
        <begin position="34"/>
        <end position="62"/>
    </location>
</feature>
<dbReference type="Proteomes" id="UP000322499">
    <property type="component" value="Unassembled WGS sequence"/>
</dbReference>
<evidence type="ECO:0000313" key="4">
    <source>
        <dbReference type="Proteomes" id="UP000322499"/>
    </source>
</evidence>
<gene>
    <name evidence="3" type="ORF">BD833_12015</name>
</gene>
<evidence type="ECO:0000256" key="1">
    <source>
        <dbReference type="SAM" id="MobiDB-lite"/>
    </source>
</evidence>
<evidence type="ECO:0000313" key="3">
    <source>
        <dbReference type="EMBL" id="TYP82031.1"/>
    </source>
</evidence>
<evidence type="ECO:0000256" key="2">
    <source>
        <dbReference type="SAM" id="Phobius"/>
    </source>
</evidence>
<keyword evidence="2" id="KW-0472">Membrane</keyword>
<feature type="transmembrane region" description="Helical" evidence="2">
    <location>
        <begin position="6"/>
        <end position="28"/>
    </location>
</feature>
<keyword evidence="4" id="KW-1185">Reference proteome</keyword>